<gene>
    <name evidence="2" type="ORF">AVEN_102526_1</name>
</gene>
<keyword evidence="3" id="KW-1185">Reference proteome</keyword>
<dbReference type="Proteomes" id="UP000499080">
    <property type="component" value="Unassembled WGS sequence"/>
</dbReference>
<proteinExistence type="predicted"/>
<evidence type="ECO:0000313" key="3">
    <source>
        <dbReference type="Proteomes" id="UP000499080"/>
    </source>
</evidence>
<dbReference type="AlphaFoldDB" id="A0A4Y2BIT8"/>
<reference evidence="2 3" key="1">
    <citation type="journal article" date="2019" name="Sci. Rep.">
        <title>Orb-weaving spider Araneus ventricosus genome elucidates the spidroin gene catalogue.</title>
        <authorList>
            <person name="Kono N."/>
            <person name="Nakamura H."/>
            <person name="Ohtoshi R."/>
            <person name="Moran D.A.P."/>
            <person name="Shinohara A."/>
            <person name="Yoshida Y."/>
            <person name="Fujiwara M."/>
            <person name="Mori M."/>
            <person name="Tomita M."/>
            <person name="Arakawa K."/>
        </authorList>
    </citation>
    <scope>NUCLEOTIDE SEQUENCE [LARGE SCALE GENOMIC DNA]</scope>
</reference>
<accession>A0A4Y2BIT8</accession>
<organism evidence="2 3">
    <name type="scientific">Araneus ventricosus</name>
    <name type="common">Orbweaver spider</name>
    <name type="synonym">Epeira ventricosa</name>
    <dbReference type="NCBI Taxonomy" id="182803"/>
    <lineage>
        <taxon>Eukaryota</taxon>
        <taxon>Metazoa</taxon>
        <taxon>Ecdysozoa</taxon>
        <taxon>Arthropoda</taxon>
        <taxon>Chelicerata</taxon>
        <taxon>Arachnida</taxon>
        <taxon>Araneae</taxon>
        <taxon>Araneomorphae</taxon>
        <taxon>Entelegynae</taxon>
        <taxon>Araneoidea</taxon>
        <taxon>Araneidae</taxon>
        <taxon>Araneus</taxon>
    </lineage>
</organism>
<evidence type="ECO:0000313" key="2">
    <source>
        <dbReference type="EMBL" id="GBL91948.1"/>
    </source>
</evidence>
<sequence length="77" mass="8939">MTPRVLPFVPQTNYSGYNFSSLLSFPNRIIYLLLTMATPFENEMEYAHKILAEVETDEDSDFDNEDNGPEDILEEIF</sequence>
<name>A0A4Y2BIT8_ARAVE</name>
<evidence type="ECO:0000256" key="1">
    <source>
        <dbReference type="SAM" id="MobiDB-lite"/>
    </source>
</evidence>
<dbReference type="EMBL" id="BGPR01000083">
    <property type="protein sequence ID" value="GBL91948.1"/>
    <property type="molecule type" value="Genomic_DNA"/>
</dbReference>
<feature type="region of interest" description="Disordered" evidence="1">
    <location>
        <begin position="57"/>
        <end position="77"/>
    </location>
</feature>
<protein>
    <submittedName>
        <fullName evidence="2">Uncharacterized protein</fullName>
    </submittedName>
</protein>
<comment type="caution">
    <text evidence="2">The sequence shown here is derived from an EMBL/GenBank/DDBJ whole genome shotgun (WGS) entry which is preliminary data.</text>
</comment>